<gene>
    <name evidence="1" type="ORF">CEXT_804381</name>
</gene>
<keyword evidence="2" id="KW-1185">Reference proteome</keyword>
<reference evidence="1 2" key="1">
    <citation type="submission" date="2021-06" db="EMBL/GenBank/DDBJ databases">
        <title>Caerostris extrusa draft genome.</title>
        <authorList>
            <person name="Kono N."/>
            <person name="Arakawa K."/>
        </authorList>
    </citation>
    <scope>NUCLEOTIDE SEQUENCE [LARGE SCALE GENOMIC DNA]</scope>
</reference>
<accession>A0AAV4THP5</accession>
<evidence type="ECO:0000313" key="1">
    <source>
        <dbReference type="EMBL" id="GIY44270.1"/>
    </source>
</evidence>
<dbReference type="EMBL" id="BPLR01011119">
    <property type="protein sequence ID" value="GIY44270.1"/>
    <property type="molecule type" value="Genomic_DNA"/>
</dbReference>
<evidence type="ECO:0000313" key="2">
    <source>
        <dbReference type="Proteomes" id="UP001054945"/>
    </source>
</evidence>
<name>A0AAV4THP5_CAEEX</name>
<proteinExistence type="predicted"/>
<dbReference type="AlphaFoldDB" id="A0AAV4THP5"/>
<comment type="caution">
    <text evidence="1">The sequence shown here is derived from an EMBL/GenBank/DDBJ whole genome shotgun (WGS) entry which is preliminary data.</text>
</comment>
<sequence length="105" mass="11726">MFVGSFFVLAMDDHEVVNGFDVDVLGSEVLHVEHHLDFVGIRFPRRNGDLRSWTDDKVRSGRDSAGQDVVAGCHCKGRAVKFLAKWLGLPVRQGFQFVLAVLAEK</sequence>
<dbReference type="Proteomes" id="UP001054945">
    <property type="component" value="Unassembled WGS sequence"/>
</dbReference>
<organism evidence="1 2">
    <name type="scientific">Caerostris extrusa</name>
    <name type="common">Bark spider</name>
    <name type="synonym">Caerostris bankana</name>
    <dbReference type="NCBI Taxonomy" id="172846"/>
    <lineage>
        <taxon>Eukaryota</taxon>
        <taxon>Metazoa</taxon>
        <taxon>Ecdysozoa</taxon>
        <taxon>Arthropoda</taxon>
        <taxon>Chelicerata</taxon>
        <taxon>Arachnida</taxon>
        <taxon>Araneae</taxon>
        <taxon>Araneomorphae</taxon>
        <taxon>Entelegynae</taxon>
        <taxon>Araneoidea</taxon>
        <taxon>Araneidae</taxon>
        <taxon>Caerostris</taxon>
    </lineage>
</organism>
<protein>
    <submittedName>
        <fullName evidence="1">Uncharacterized protein</fullName>
    </submittedName>
</protein>